<feature type="domain" description="Cadherin" evidence="9">
    <location>
        <begin position="148"/>
        <end position="258"/>
    </location>
</feature>
<comment type="subcellular location">
    <subcellularLocation>
        <location evidence="1">Membrane</location>
        <topology evidence="1">Single-pass membrane protein</topology>
    </subcellularLocation>
</comment>
<dbReference type="InterPro" id="IPR050174">
    <property type="entry name" value="Protocadherin/Cadherin-CA"/>
</dbReference>
<evidence type="ECO:0000256" key="6">
    <source>
        <dbReference type="ARBA" id="ARBA00023136"/>
    </source>
</evidence>
<dbReference type="SUPFAM" id="SSF49313">
    <property type="entry name" value="Cadherin-like"/>
    <property type="match status" value="4"/>
</dbReference>
<reference evidence="10" key="1">
    <citation type="submission" date="2020-10" db="EMBL/GenBank/DDBJ databases">
        <authorList>
            <person name="Kikuchi T."/>
        </authorList>
    </citation>
    <scope>NUCLEOTIDE SEQUENCE</scope>
    <source>
        <strain evidence="10">NKZ352</strain>
    </source>
</reference>
<keyword evidence="7" id="KW-0325">Glycoprotein</keyword>
<evidence type="ECO:0000256" key="7">
    <source>
        <dbReference type="ARBA" id="ARBA00023180"/>
    </source>
</evidence>
<dbReference type="FunFam" id="2.60.40.60:FF:000449">
    <property type="entry name" value="Predicted protein"/>
    <property type="match status" value="1"/>
</dbReference>
<accession>A0A8S1GY55</accession>
<protein>
    <recommendedName>
        <fullName evidence="9">Cadherin domain-containing protein</fullName>
    </recommendedName>
</protein>
<keyword evidence="4 8" id="KW-0106">Calcium</keyword>
<dbReference type="CDD" id="cd11304">
    <property type="entry name" value="Cadherin_repeat"/>
    <property type="match status" value="4"/>
</dbReference>
<keyword evidence="6" id="KW-0472">Membrane</keyword>
<evidence type="ECO:0000313" key="10">
    <source>
        <dbReference type="EMBL" id="CAD6188151.1"/>
    </source>
</evidence>
<sequence length="583" mass="63680">MAGGRRLVKQPCLPTVRRQLAACFWHAHLATCQLNPQNVAMNVFWIVLVPCFTAFLVPESVPIGHVVGYISGKPEVSTQPRYFVVFPDEQTSKFLKVDEASGEISTVSLLDYEKRSRFEILAVPVQGADGIQIIVDVDDENDNAPKFADESLFLEISEYAHIGSEFALPVAFDGDGPKYDVHKYHIVQGNVNNVFKISTRRLHDVLYADLVVNGQLDREYRDKYELLVEALDGGNPPKSGQLRVSIKILDANDNAPLFTQSRYSTTVAANISVGSTIVTVKATDADTEQKCSHNTNSPSNLFFSISSSSGVLTTTGHLLPASVHDVIVVASDGGSPSLQSTAVVSVVVQGATLTPPAIDLIWLTEASAAHLLENATLGSIVARVSLNEEHKDCVLELSGCHSLCLQQTDSAHVYLLLVCGNFDRETTEEFHLKFSLKRDNAVVLEHPLLLTIGDVNDNWPLWRSNPVHLSLNRTVGGGRILSASDADLGQNGWVRYSVLDTNLVSIDADTGRLFIPKELDCDVGQELRFRVRAEDGGVPPLSSDLQVTADLLDLESRPPTFEKALYELEVPEDTPIGTCLVKV</sequence>
<dbReference type="SMART" id="SM00112">
    <property type="entry name" value="CA"/>
    <property type="match status" value="4"/>
</dbReference>
<dbReference type="AlphaFoldDB" id="A0A8S1GY55"/>
<evidence type="ECO:0000256" key="8">
    <source>
        <dbReference type="PROSITE-ProRule" id="PRU00043"/>
    </source>
</evidence>
<gene>
    <name evidence="10" type="ORF">CAUJ_LOCUS4070</name>
</gene>
<dbReference type="PROSITE" id="PS00232">
    <property type="entry name" value="CADHERIN_1"/>
    <property type="match status" value="1"/>
</dbReference>
<dbReference type="OrthoDB" id="6252479at2759"/>
<dbReference type="Pfam" id="PF00028">
    <property type="entry name" value="Cadherin"/>
    <property type="match status" value="3"/>
</dbReference>
<dbReference type="GO" id="GO:0007156">
    <property type="term" value="P:homophilic cell adhesion via plasma membrane adhesion molecules"/>
    <property type="evidence" value="ECO:0007669"/>
    <property type="project" value="InterPro"/>
</dbReference>
<dbReference type="InterPro" id="IPR020894">
    <property type="entry name" value="Cadherin_CS"/>
</dbReference>
<keyword evidence="2" id="KW-0812">Transmembrane</keyword>
<feature type="domain" description="Cadherin" evidence="9">
    <location>
        <begin position="57"/>
        <end position="147"/>
    </location>
</feature>
<comment type="caution">
    <text evidence="10">The sequence shown here is derived from an EMBL/GenBank/DDBJ whole genome shotgun (WGS) entry which is preliminary data.</text>
</comment>
<dbReference type="Gene3D" id="2.60.40.60">
    <property type="entry name" value="Cadherins"/>
    <property type="match status" value="4"/>
</dbReference>
<dbReference type="InterPro" id="IPR002126">
    <property type="entry name" value="Cadherin-like_dom"/>
</dbReference>
<dbReference type="Proteomes" id="UP000835052">
    <property type="component" value="Unassembled WGS sequence"/>
</dbReference>
<dbReference type="GO" id="GO:0005886">
    <property type="term" value="C:plasma membrane"/>
    <property type="evidence" value="ECO:0007669"/>
    <property type="project" value="InterPro"/>
</dbReference>
<feature type="domain" description="Cadherin" evidence="9">
    <location>
        <begin position="481"/>
        <end position="561"/>
    </location>
</feature>
<keyword evidence="5" id="KW-1133">Transmembrane helix</keyword>
<evidence type="ECO:0000256" key="4">
    <source>
        <dbReference type="ARBA" id="ARBA00022837"/>
    </source>
</evidence>
<keyword evidence="11" id="KW-1185">Reference proteome</keyword>
<name>A0A8S1GY55_9PELO</name>
<keyword evidence="3" id="KW-0677">Repeat</keyword>
<dbReference type="PANTHER" id="PTHR24028:SF328">
    <property type="entry name" value="CADHERIN-3"/>
    <property type="match status" value="1"/>
</dbReference>
<dbReference type="EMBL" id="CAJGYM010000008">
    <property type="protein sequence ID" value="CAD6188151.1"/>
    <property type="molecule type" value="Genomic_DNA"/>
</dbReference>
<evidence type="ECO:0000256" key="5">
    <source>
        <dbReference type="ARBA" id="ARBA00022989"/>
    </source>
</evidence>
<dbReference type="InterPro" id="IPR015919">
    <property type="entry name" value="Cadherin-like_sf"/>
</dbReference>
<organism evidence="10 11">
    <name type="scientific">Caenorhabditis auriculariae</name>
    <dbReference type="NCBI Taxonomy" id="2777116"/>
    <lineage>
        <taxon>Eukaryota</taxon>
        <taxon>Metazoa</taxon>
        <taxon>Ecdysozoa</taxon>
        <taxon>Nematoda</taxon>
        <taxon>Chromadorea</taxon>
        <taxon>Rhabditida</taxon>
        <taxon>Rhabditina</taxon>
        <taxon>Rhabditomorpha</taxon>
        <taxon>Rhabditoidea</taxon>
        <taxon>Rhabditidae</taxon>
        <taxon>Peloderinae</taxon>
        <taxon>Caenorhabditis</taxon>
    </lineage>
</organism>
<evidence type="ECO:0000256" key="3">
    <source>
        <dbReference type="ARBA" id="ARBA00022737"/>
    </source>
</evidence>
<dbReference type="PROSITE" id="PS50268">
    <property type="entry name" value="CADHERIN_2"/>
    <property type="match status" value="4"/>
</dbReference>
<proteinExistence type="predicted"/>
<dbReference type="PRINTS" id="PR00205">
    <property type="entry name" value="CADHERIN"/>
</dbReference>
<dbReference type="PANTHER" id="PTHR24028">
    <property type="entry name" value="CADHERIN-87A"/>
    <property type="match status" value="1"/>
</dbReference>
<evidence type="ECO:0000256" key="2">
    <source>
        <dbReference type="ARBA" id="ARBA00022692"/>
    </source>
</evidence>
<evidence type="ECO:0000313" key="11">
    <source>
        <dbReference type="Proteomes" id="UP000835052"/>
    </source>
</evidence>
<evidence type="ECO:0000259" key="9">
    <source>
        <dbReference type="PROSITE" id="PS50268"/>
    </source>
</evidence>
<feature type="domain" description="Cadherin" evidence="9">
    <location>
        <begin position="259"/>
        <end position="358"/>
    </location>
</feature>
<dbReference type="GO" id="GO:0005509">
    <property type="term" value="F:calcium ion binding"/>
    <property type="evidence" value="ECO:0007669"/>
    <property type="project" value="UniProtKB-UniRule"/>
</dbReference>
<evidence type="ECO:0000256" key="1">
    <source>
        <dbReference type="ARBA" id="ARBA00004167"/>
    </source>
</evidence>